<proteinExistence type="predicted"/>
<organism evidence="2 3">
    <name type="scientific">Actinokineospora diospyrosa</name>
    <dbReference type="NCBI Taxonomy" id="103728"/>
    <lineage>
        <taxon>Bacteria</taxon>
        <taxon>Bacillati</taxon>
        <taxon>Actinomycetota</taxon>
        <taxon>Actinomycetes</taxon>
        <taxon>Pseudonocardiales</taxon>
        <taxon>Pseudonocardiaceae</taxon>
        <taxon>Actinokineospora</taxon>
    </lineage>
</organism>
<protein>
    <submittedName>
        <fullName evidence="2">Uncharacterized protein</fullName>
    </submittedName>
</protein>
<name>A0ABT1IDY8_9PSEU</name>
<evidence type="ECO:0000256" key="1">
    <source>
        <dbReference type="SAM" id="MobiDB-lite"/>
    </source>
</evidence>
<dbReference type="Proteomes" id="UP001205185">
    <property type="component" value="Unassembled WGS sequence"/>
</dbReference>
<dbReference type="EMBL" id="JAMTCO010000008">
    <property type="protein sequence ID" value="MCP2270824.1"/>
    <property type="molecule type" value="Genomic_DNA"/>
</dbReference>
<evidence type="ECO:0000313" key="3">
    <source>
        <dbReference type="Proteomes" id="UP001205185"/>
    </source>
</evidence>
<evidence type="ECO:0000313" key="2">
    <source>
        <dbReference type="EMBL" id="MCP2270824.1"/>
    </source>
</evidence>
<gene>
    <name evidence="2" type="ORF">LV75_003336</name>
</gene>
<accession>A0ABT1IDY8</accession>
<keyword evidence="3" id="KW-1185">Reference proteome</keyword>
<feature type="region of interest" description="Disordered" evidence="1">
    <location>
        <begin position="9"/>
        <end position="30"/>
    </location>
</feature>
<comment type="caution">
    <text evidence="2">The sequence shown here is derived from an EMBL/GenBank/DDBJ whole genome shotgun (WGS) entry which is preliminary data.</text>
</comment>
<sequence>MHEAAPLLISSTEDGLTAPDSATPGQRSFRSETTAAGVGWVGLARLADGVTWDRFRRDLQAVVSDEQERIVKGMAALDGDAVLLGGAVIHPGRPGEFTAELVAGQHVLFDYPDTASDNPAPRYRSLTVEGSTQDSPVPDAAGTVRAVLTPDGPVFEVLGTPTAGQPLAFDNAMPRPYLAEAVVFPVADEVGAEELAEFFNAFVDGSPEWPPNPPFDLGLGCGTLPLSAGGRSVHRLAAGAGRHVVVNWLKDPTDGVRMAKRGQYRVIELG</sequence>
<reference evidence="2 3" key="1">
    <citation type="submission" date="2022-06" db="EMBL/GenBank/DDBJ databases">
        <title>Genomic Encyclopedia of Archaeal and Bacterial Type Strains, Phase II (KMG-II): from individual species to whole genera.</title>
        <authorList>
            <person name="Goeker M."/>
        </authorList>
    </citation>
    <scope>NUCLEOTIDE SEQUENCE [LARGE SCALE GENOMIC DNA]</scope>
    <source>
        <strain evidence="2 3">DSM 44255</strain>
    </source>
</reference>
<dbReference type="RefSeq" id="WP_253887795.1">
    <property type="nucleotide sequence ID" value="NZ_BAAAVB010000013.1"/>
</dbReference>